<dbReference type="InterPro" id="IPR000649">
    <property type="entry name" value="IF-2B-related"/>
</dbReference>
<dbReference type="AlphaFoldDB" id="A0A2P6NI72"/>
<feature type="region of interest" description="Disordered" evidence="10">
    <location>
        <begin position="234"/>
        <end position="267"/>
    </location>
</feature>
<evidence type="ECO:0000256" key="10">
    <source>
        <dbReference type="SAM" id="MobiDB-lite"/>
    </source>
</evidence>
<dbReference type="GO" id="GO:0005085">
    <property type="term" value="F:guanyl-nucleotide exchange factor activity"/>
    <property type="evidence" value="ECO:0007669"/>
    <property type="project" value="TreeGrafter"/>
</dbReference>
<evidence type="ECO:0000313" key="11">
    <source>
        <dbReference type="EMBL" id="PRP83632.1"/>
    </source>
</evidence>
<comment type="subcellular location">
    <subcellularLocation>
        <location evidence="1">Cytoplasm</location>
        <location evidence="1">Cytosol</location>
    </subcellularLocation>
</comment>
<dbReference type="GO" id="GO:0005829">
    <property type="term" value="C:cytosol"/>
    <property type="evidence" value="ECO:0007669"/>
    <property type="project" value="UniProtKB-SubCell"/>
</dbReference>
<dbReference type="Proteomes" id="UP000241769">
    <property type="component" value="Unassembled WGS sequence"/>
</dbReference>
<proteinExistence type="inferred from homology"/>
<dbReference type="PANTHER" id="PTHR45860">
    <property type="entry name" value="TRANSLATION INITIATION FACTOR EIF-2B SUBUNIT ALPHA"/>
    <property type="match status" value="1"/>
</dbReference>
<evidence type="ECO:0000256" key="4">
    <source>
        <dbReference type="ARBA" id="ARBA00022540"/>
    </source>
</evidence>
<evidence type="ECO:0000256" key="9">
    <source>
        <dbReference type="RuleBase" id="RU003814"/>
    </source>
</evidence>
<dbReference type="InParanoid" id="A0A2P6NI72"/>
<dbReference type="STRING" id="1890364.A0A2P6NI72"/>
<feature type="compositionally biased region" description="Basic and acidic residues" evidence="10">
    <location>
        <begin position="234"/>
        <end position="263"/>
    </location>
</feature>
<dbReference type="InterPro" id="IPR042529">
    <property type="entry name" value="IF_2B-like_C"/>
</dbReference>
<dbReference type="PANTHER" id="PTHR45860:SF1">
    <property type="entry name" value="TRANSLATION INITIATION FACTOR EIF-2B SUBUNIT ALPHA"/>
    <property type="match status" value="1"/>
</dbReference>
<dbReference type="InterPro" id="IPR051501">
    <property type="entry name" value="eIF2B_alpha/beta/delta"/>
</dbReference>
<accession>A0A2P6NI72</accession>
<evidence type="ECO:0000256" key="6">
    <source>
        <dbReference type="ARBA" id="ARBA00044208"/>
    </source>
</evidence>
<dbReference type="FunCoup" id="A0A2P6NI72">
    <property type="interactions" value="961"/>
</dbReference>
<comment type="caution">
    <text evidence="11">The sequence shown here is derived from an EMBL/GenBank/DDBJ whole genome shotgun (WGS) entry which is preliminary data.</text>
</comment>
<dbReference type="Pfam" id="PF01008">
    <property type="entry name" value="IF-2B"/>
    <property type="match status" value="1"/>
</dbReference>
<comment type="similarity">
    <text evidence="2 9">Belongs to the eIF-2B alpha/beta/delta subunits family.</text>
</comment>
<dbReference type="GO" id="GO:0003743">
    <property type="term" value="F:translation initiation factor activity"/>
    <property type="evidence" value="ECO:0007669"/>
    <property type="project" value="UniProtKB-KW"/>
</dbReference>
<evidence type="ECO:0000256" key="8">
    <source>
        <dbReference type="ARBA" id="ARBA00046432"/>
    </source>
</evidence>
<name>A0A2P6NI72_9EUKA</name>
<evidence type="ECO:0000256" key="7">
    <source>
        <dbReference type="ARBA" id="ARBA00044236"/>
    </source>
</evidence>
<sequence>MAAAVAAVGALTEVIRVSRAQTMMQLEKELKSASEVLKDYSDALSVASGCDLFTRFVLRASGDYPNFDECKKKLIAKGQEYVKISETSRNKIGSLAAAFIRDGMTVLIHGYSRVVMAVLARAVNDGKRFSVYVTEARPKVDDTTTGSASAAKLQEMGVPVTLVLDSAVAYIMDHIDLVFVGAEGIVENGGIINKVGTYQVSIIAKACGKPFYVAAESFKFMRLYPLNQKDIGKMTKDSKRSTDDMWSQKREIASEEEHNKIKMESPSQDYTPPRYINLLFTELGVLTPAAVSDELIKLHY</sequence>
<comment type="subunit">
    <text evidence="8">Component of the translation initiation factor 2B (eIF2B) complex which is a heterodecamer of two sets of five different subunits: alpha, beta, gamma, delta and epsilon. Subunits alpha, beta and delta comprise a regulatory subcomplex and subunits epsilon and gamma comprise a catalytic subcomplex. Within the complex, the hexameric regulatory complex resides at the center, with the two heterodimeric catalytic subcomplexes bound on opposite sides.</text>
</comment>
<dbReference type="OrthoDB" id="10249309at2759"/>
<dbReference type="SUPFAM" id="SSF100950">
    <property type="entry name" value="NagB/RpiA/CoA transferase-like"/>
    <property type="match status" value="1"/>
</dbReference>
<dbReference type="Gene3D" id="3.40.50.10470">
    <property type="entry name" value="Translation initiation factor eif-2b, domain 2"/>
    <property type="match status" value="1"/>
</dbReference>
<dbReference type="InterPro" id="IPR037171">
    <property type="entry name" value="NagB/RpiA_transferase-like"/>
</dbReference>
<evidence type="ECO:0000256" key="2">
    <source>
        <dbReference type="ARBA" id="ARBA00007251"/>
    </source>
</evidence>
<keyword evidence="3" id="KW-0963">Cytoplasm</keyword>
<keyword evidence="12" id="KW-1185">Reference proteome</keyword>
<gene>
    <name evidence="11" type="ORF">PROFUN_08358</name>
</gene>
<organism evidence="11 12">
    <name type="scientific">Planoprotostelium fungivorum</name>
    <dbReference type="NCBI Taxonomy" id="1890364"/>
    <lineage>
        <taxon>Eukaryota</taxon>
        <taxon>Amoebozoa</taxon>
        <taxon>Evosea</taxon>
        <taxon>Variosea</taxon>
        <taxon>Cavosteliida</taxon>
        <taxon>Cavosteliaceae</taxon>
        <taxon>Planoprotostelium</taxon>
    </lineage>
</organism>
<keyword evidence="5" id="KW-0648">Protein biosynthesis</keyword>
<dbReference type="InterPro" id="IPR042528">
    <property type="entry name" value="elF-2B_alpha_N"/>
</dbReference>
<evidence type="ECO:0000256" key="5">
    <source>
        <dbReference type="ARBA" id="ARBA00022917"/>
    </source>
</evidence>
<protein>
    <recommendedName>
        <fullName evidence="6">Translation initiation factor eIF2B subunit alpha</fullName>
    </recommendedName>
    <alternativeName>
        <fullName evidence="7">eIF2B GDP-GTP exchange factor subunit alpha</fullName>
    </alternativeName>
</protein>
<reference evidence="11 12" key="1">
    <citation type="journal article" date="2018" name="Genome Biol. Evol.">
        <title>Multiple Roots of Fruiting Body Formation in Amoebozoa.</title>
        <authorList>
            <person name="Hillmann F."/>
            <person name="Forbes G."/>
            <person name="Novohradska S."/>
            <person name="Ferling I."/>
            <person name="Riege K."/>
            <person name="Groth M."/>
            <person name="Westermann M."/>
            <person name="Marz M."/>
            <person name="Spaller T."/>
            <person name="Winckler T."/>
            <person name="Schaap P."/>
            <person name="Glockner G."/>
        </authorList>
    </citation>
    <scope>NUCLEOTIDE SEQUENCE [LARGE SCALE GENOMIC DNA]</scope>
    <source>
        <strain evidence="11 12">Jena</strain>
    </source>
</reference>
<dbReference type="GO" id="GO:0005851">
    <property type="term" value="C:eukaryotic translation initiation factor 2B complex"/>
    <property type="evidence" value="ECO:0007669"/>
    <property type="project" value="TreeGrafter"/>
</dbReference>
<evidence type="ECO:0000256" key="3">
    <source>
        <dbReference type="ARBA" id="ARBA00022490"/>
    </source>
</evidence>
<evidence type="ECO:0000313" key="12">
    <source>
        <dbReference type="Proteomes" id="UP000241769"/>
    </source>
</evidence>
<dbReference type="EMBL" id="MDYQ01000079">
    <property type="protein sequence ID" value="PRP83632.1"/>
    <property type="molecule type" value="Genomic_DNA"/>
</dbReference>
<dbReference type="Gene3D" id="1.20.120.1070">
    <property type="entry name" value="Translation initiation factor eIF-2B, N-terminal domain"/>
    <property type="match status" value="1"/>
</dbReference>
<keyword evidence="4 11" id="KW-0396">Initiation factor</keyword>
<evidence type="ECO:0000256" key="1">
    <source>
        <dbReference type="ARBA" id="ARBA00004514"/>
    </source>
</evidence>